<dbReference type="SMR" id="A0A8J8YJR5"/>
<feature type="region of interest" description="Disordered" evidence="15">
    <location>
        <begin position="363"/>
        <end position="437"/>
    </location>
</feature>
<comment type="subunit">
    <text evidence="12">Self-associates. Interacts with TGFB1I1.</text>
</comment>
<keyword evidence="9" id="KW-0206">Cytoskeleton</keyword>
<feature type="region of interest" description="Disordered" evidence="15">
    <location>
        <begin position="1474"/>
        <end position="1493"/>
    </location>
</feature>
<dbReference type="GO" id="GO:0003779">
    <property type="term" value="F:actin binding"/>
    <property type="evidence" value="ECO:0007669"/>
    <property type="project" value="Ensembl"/>
</dbReference>
<feature type="coiled-coil region" evidence="14">
    <location>
        <begin position="28"/>
        <end position="172"/>
    </location>
</feature>
<organism evidence="19">
    <name type="scientific">Macaca mulatta</name>
    <name type="common">Rhesus macaque</name>
    <dbReference type="NCBI Taxonomy" id="9544"/>
    <lineage>
        <taxon>Eukaryota</taxon>
        <taxon>Metazoa</taxon>
        <taxon>Chordata</taxon>
        <taxon>Craniata</taxon>
        <taxon>Vertebrata</taxon>
        <taxon>Euteleostomi</taxon>
        <taxon>Mammalia</taxon>
        <taxon>Eutheria</taxon>
        <taxon>Euarchontoglires</taxon>
        <taxon>Primates</taxon>
        <taxon>Haplorrhini</taxon>
        <taxon>Catarrhini</taxon>
        <taxon>Cercopithecidae</taxon>
        <taxon>Cercopithecinae</taxon>
        <taxon>Macaca</taxon>
    </lineage>
</organism>
<feature type="region of interest" description="Disordered" evidence="15">
    <location>
        <begin position="523"/>
        <end position="543"/>
    </location>
</feature>
<dbReference type="GO" id="GO:0016604">
    <property type="term" value="C:nuclear body"/>
    <property type="evidence" value="ECO:0007669"/>
    <property type="project" value="Ensembl"/>
</dbReference>
<keyword evidence="10" id="KW-0966">Cell projection</keyword>
<evidence type="ECO:0000256" key="7">
    <source>
        <dbReference type="ARBA" id="ARBA00023054"/>
    </source>
</evidence>
<dbReference type="PANTHER" id="PTHR22903">
    <property type="entry name" value="PLEKHH PROTEIN"/>
    <property type="match status" value="1"/>
</dbReference>
<dbReference type="FunFam" id="1.25.40.530:FF:000001">
    <property type="entry name" value="Pleckstrin homology domain-containing family H member 2"/>
    <property type="match status" value="1"/>
</dbReference>
<evidence type="ECO:0000256" key="6">
    <source>
        <dbReference type="ARBA" id="ARBA00022737"/>
    </source>
</evidence>
<dbReference type="GO" id="GO:0030835">
    <property type="term" value="P:negative regulation of actin filament depolymerization"/>
    <property type="evidence" value="ECO:0007669"/>
    <property type="project" value="Ensembl"/>
</dbReference>
<dbReference type="GO" id="GO:0030027">
    <property type="term" value="C:lamellipodium"/>
    <property type="evidence" value="ECO:0007669"/>
    <property type="project" value="UniProtKB-SubCell"/>
</dbReference>
<dbReference type="OMA" id="NSMRLII"/>
<dbReference type="Gene3D" id="2.30.29.30">
    <property type="entry name" value="Pleckstrin-homology domain (PH domain)/Phosphotyrosine-binding domain (PTB)"/>
    <property type="match status" value="3"/>
</dbReference>
<dbReference type="InterPro" id="IPR035963">
    <property type="entry name" value="FERM_2"/>
</dbReference>
<dbReference type="EMBL" id="CM001265">
    <property type="protein sequence ID" value="EHH22086.1"/>
    <property type="molecule type" value="Genomic_DNA"/>
</dbReference>
<dbReference type="GO" id="GO:0005829">
    <property type="term" value="C:cytosol"/>
    <property type="evidence" value="ECO:0007669"/>
    <property type="project" value="Ensembl"/>
</dbReference>
<dbReference type="PANTHER" id="PTHR22903:SF3">
    <property type="entry name" value="PLECKSTRIN HOMOLOGY DOMAIN-CONTAINING FAMILY H MEMBER 2"/>
    <property type="match status" value="1"/>
</dbReference>
<feature type="domain" description="MyTH4" evidence="18">
    <location>
        <begin position="955"/>
        <end position="1110"/>
    </location>
</feature>
<evidence type="ECO:0000256" key="12">
    <source>
        <dbReference type="ARBA" id="ARBA00064367"/>
    </source>
</evidence>
<dbReference type="KEGG" id="mcc:713488"/>
<keyword evidence="4" id="KW-1003">Cell membrane</keyword>
<dbReference type="InterPro" id="IPR019749">
    <property type="entry name" value="Band_41_domain"/>
</dbReference>
<dbReference type="InterPro" id="IPR000299">
    <property type="entry name" value="FERM_domain"/>
</dbReference>
<feature type="compositionally biased region" description="Polar residues" evidence="15">
    <location>
        <begin position="389"/>
        <end position="409"/>
    </location>
</feature>
<proteinExistence type="predicted"/>
<reference evidence="19" key="1">
    <citation type="journal article" date="2011" name="Nat. Biotechnol.">
        <title>Genome sequencing and comparison of two nonhuman primate animal models, the cynomolgus and Chinese rhesus macaques.</title>
        <authorList>
            <person name="Yan G."/>
            <person name="Zhang G."/>
            <person name="Fang X."/>
            <person name="Zhang Y."/>
            <person name="Li C."/>
            <person name="Ling F."/>
            <person name="Cooper D.N."/>
            <person name="Li Q."/>
            <person name="Li Y."/>
            <person name="van Gool A.J."/>
            <person name="Du H."/>
            <person name="Chen J."/>
            <person name="Chen R."/>
            <person name="Zhang P."/>
            <person name="Huang Z."/>
            <person name="Thompson J.R."/>
            <person name="Meng Y."/>
            <person name="Bai Y."/>
            <person name="Wang J."/>
            <person name="Zhuo M."/>
            <person name="Wang T."/>
            <person name="Huang Y."/>
            <person name="Wei L."/>
            <person name="Li J."/>
            <person name="Wang Z."/>
            <person name="Hu H."/>
            <person name="Yang P."/>
            <person name="Le L."/>
            <person name="Stenson P.D."/>
            <person name="Li B."/>
            <person name="Liu X."/>
            <person name="Ball E.V."/>
            <person name="An N."/>
            <person name="Huang Q."/>
            <person name="Zhang Y."/>
            <person name="Fan W."/>
            <person name="Zhang X."/>
            <person name="Li Y."/>
            <person name="Wang W."/>
            <person name="Katze M.G."/>
            <person name="Su B."/>
            <person name="Nielsen R."/>
            <person name="Yang H."/>
            <person name="Wang J."/>
            <person name="Wang X."/>
            <person name="Wang J."/>
        </authorList>
    </citation>
    <scope>NUCLEOTIDE SEQUENCE [LARGE SCALE GENOMIC DNA]</scope>
    <source>
        <strain evidence="19">CR-5</strain>
    </source>
</reference>
<dbReference type="SMART" id="SM00295">
    <property type="entry name" value="B41"/>
    <property type="match status" value="1"/>
</dbReference>
<feature type="region of interest" description="Disordered" evidence="15">
    <location>
        <begin position="202"/>
        <end position="232"/>
    </location>
</feature>
<feature type="domain" description="FERM" evidence="17">
    <location>
        <begin position="1121"/>
        <end position="1451"/>
    </location>
</feature>
<dbReference type="PROSITE" id="PS51016">
    <property type="entry name" value="MYTH4"/>
    <property type="match status" value="1"/>
</dbReference>
<dbReference type="Pfam" id="PF00784">
    <property type="entry name" value="MyTH4"/>
    <property type="match status" value="1"/>
</dbReference>
<feature type="compositionally biased region" description="Polar residues" evidence="15">
    <location>
        <begin position="421"/>
        <end position="432"/>
    </location>
</feature>
<evidence type="ECO:0000256" key="8">
    <source>
        <dbReference type="ARBA" id="ARBA00023136"/>
    </source>
</evidence>
<dbReference type="InterPro" id="IPR019748">
    <property type="entry name" value="FERM_central"/>
</dbReference>
<feature type="region of interest" description="Disordered" evidence="15">
    <location>
        <begin position="613"/>
        <end position="705"/>
    </location>
</feature>
<sequence length="1493" mass="168045">MAELSESEGPVDWKERCVALESQLMKFRVQASKIRELLAEKMQQLERQVIDAERQAEKAFQQVQVMEDKLKAANIQTSESETRLYNKCQDLESLIQEKDDIIQNLELQLEEQKQIRIQEAKIIEEKAAKIKEWVTVKLNELELENQNLRLINQNQTEEIRTMQSKLQEVQGKKSSTVSTLKLSEGQRLSSLTFGCFLSRARSPPQVVKSEEMSKISSKEPEFTEGKDMEEMEIPEKSVDNQVLENNRGQRTLHPTPCGSEQNRKTRTSFATEGGVSQNSGAPVSDWSSDEEDGNKGRSKSRCTSTLSSHTSEEGVQCSRMGSEMYLTASDDSSSIFEEETFGIKRPEHKKLYSWQQEAQWKALNSPLGKGNSESSKKEQDSSSDELNKKFQSQRLDYSSSSSEANTPSPILTPALMPKHPNSLSGKGTQLVPSSHLPPPKLRIPNVFSISVALAKRHLSQPQLSSDRMCGTNRNAISMIRPLRPQETDLDLVDGDSAEVLENMDTSCDDGLFSYDFLDSPNSDDQENCDSAKKAACSKPPTPPLHRFPSWESRIYAVAKSGIRMSEAFNMENVNKNSVAALSYTTSGLYTSLIYKNMTTPVYTTLKGKATQISSSPFLDDSSGSEEEDSSRSSSRTSESDSRSRSGPGSPRAMKRGVSLSSVASESDYAIPPDAYSTDTEYSQPEQKLPKTCSSSSDNGKNEPLEKSGYLLKMSGKVKSWKRRWFVLKGGELLYYKSPSDVIRKPQGHIELSASCSILRGDNKQTVQLTTEKHTYYLTADSPNILEEWIKVLQNVLRVQAANPLSLQPEGKPTVKGLLTKVKHGYSKRVWCTLIGKTLYYFRSQEDKFPLGQIKLWEAKVEEVDRSCDSDEDYEASGRSLLSTHYTIVIHPKDQGPTYLLIGSKHEKDTWLYHLTVAAGSNNVNVGSEFEQLVCKLLNIDGEPSSQIWRHPTLCHSKEGIISPLTTLPSEALQTEAIKLFKTCQLFINAAVDSPAIDYHISLAQSALQICLTHPELQNEICCQLIKQTRRRQPQNQPGPLQGWQLLALCVGLFLPHHPFLWLLRLHLKRNADSRTEFGKYAIYCQRCVERTQQNGDREARPSRMEILSTLLRNPYHHSLPFSIPVHFMNGIYQVVGFDASTTVEEFLNTLNQDTGMRKPAQSGFALFTDDPSGRDLEHCLQGNIKICDIISKWEQASKEQQPGKCEGTRTVRLTYKNRLYFSVQARGETDREKLLLMYQTNDQIINGLFPLNKDLALEMAALLAQVEIGDFERPFSTPAGHVTHQCKANQTLKQVIEKFYPKRYRDGCSEEQLRQLCQRLSTRWMALRGHSAADCVRIYLTVARKWPFFGAKLFLAKPITPSSLGSTFMWLAVNEDGLNLLEYNSMRLIVSYVYKSLMTFGGYQDDFMVVINNTHSKDTPTEKLLFAMAKPKILEITLLIASYINNFHQQKAAFHHLSAPALLSAQTRGPQARMMGSQPLLSSSRPTKGPTLL</sequence>
<evidence type="ECO:0000259" key="16">
    <source>
        <dbReference type="PROSITE" id="PS50003"/>
    </source>
</evidence>
<comment type="subcellular location">
    <subcellularLocation>
        <location evidence="2">Cell membrane</location>
        <topology evidence="2">Peripheral membrane protein</topology>
        <orientation evidence="2">Cytoplasmic side</orientation>
    </subcellularLocation>
    <subcellularLocation>
        <location evidence="3">Cell projection</location>
        <location evidence="3">Lamellipodium</location>
    </subcellularLocation>
    <subcellularLocation>
        <location evidence="1">Cytoplasm</location>
        <location evidence="1">Cytoskeleton</location>
    </subcellularLocation>
</comment>
<dbReference type="CDD" id="cd17179">
    <property type="entry name" value="FERM_F1_PLEKHH2"/>
    <property type="match status" value="1"/>
</dbReference>
<dbReference type="CDD" id="cd13282">
    <property type="entry name" value="PH1_PLEKHH1_PLEKHH2"/>
    <property type="match status" value="1"/>
</dbReference>
<evidence type="ECO:0000259" key="17">
    <source>
        <dbReference type="PROSITE" id="PS50057"/>
    </source>
</evidence>
<keyword evidence="5" id="KW-0963">Cytoplasm</keyword>
<dbReference type="Proteomes" id="UP000013456">
    <property type="component" value="Chromosome 13"/>
</dbReference>
<dbReference type="SMART" id="SM00233">
    <property type="entry name" value="PH"/>
    <property type="match status" value="2"/>
</dbReference>
<evidence type="ECO:0000256" key="4">
    <source>
        <dbReference type="ARBA" id="ARBA00022475"/>
    </source>
</evidence>
<dbReference type="GO" id="GO:0005886">
    <property type="term" value="C:plasma membrane"/>
    <property type="evidence" value="ECO:0007669"/>
    <property type="project" value="UniProtKB-SubCell"/>
</dbReference>
<dbReference type="FunFam" id="2.30.29.30:FF:000295">
    <property type="entry name" value="pleckstrin homology domain-containing family H member 2 isoform X1"/>
    <property type="match status" value="1"/>
</dbReference>
<evidence type="ECO:0000259" key="18">
    <source>
        <dbReference type="PROSITE" id="PS51016"/>
    </source>
</evidence>
<name>A0A8J8YJR5_MACMU</name>
<keyword evidence="7 14" id="KW-0175">Coiled coil</keyword>
<evidence type="ECO:0000256" key="2">
    <source>
        <dbReference type="ARBA" id="ARBA00004413"/>
    </source>
</evidence>
<dbReference type="SUPFAM" id="SSF50729">
    <property type="entry name" value="PH domain-like"/>
    <property type="match status" value="2"/>
</dbReference>
<dbReference type="Gene3D" id="3.10.20.90">
    <property type="entry name" value="Phosphatidylinositol 3-kinase Catalytic Subunit, Chain A, domain 1"/>
    <property type="match status" value="1"/>
</dbReference>
<feature type="domain" description="PH" evidence="16">
    <location>
        <begin position="811"/>
        <end position="919"/>
    </location>
</feature>
<dbReference type="HOGENOM" id="CLU_001626_3_1_1"/>
<feature type="compositionally biased region" description="Basic and acidic residues" evidence="15">
    <location>
        <begin position="374"/>
        <end position="388"/>
    </location>
</feature>
<feature type="domain" description="PH" evidence="16">
    <location>
        <begin position="703"/>
        <end position="797"/>
    </location>
</feature>
<gene>
    <name evidence="19" type="ORF">EGK_05282</name>
</gene>
<evidence type="ECO:0000256" key="15">
    <source>
        <dbReference type="SAM" id="MobiDB-lite"/>
    </source>
</evidence>
<keyword evidence="6" id="KW-0677">Repeat</keyword>
<keyword evidence="8" id="KW-0472">Membrane</keyword>
<evidence type="ECO:0000313" key="19">
    <source>
        <dbReference type="EMBL" id="EHH22086.1"/>
    </source>
</evidence>
<dbReference type="FunFam" id="3.10.20.90:FF:000125">
    <property type="entry name" value="pleckstrin homology domain-containing family H member 2"/>
    <property type="match status" value="1"/>
</dbReference>
<dbReference type="PROSITE" id="PS50057">
    <property type="entry name" value="FERM_3"/>
    <property type="match status" value="1"/>
</dbReference>
<evidence type="ECO:0000256" key="13">
    <source>
        <dbReference type="ARBA" id="ARBA00067093"/>
    </source>
</evidence>
<evidence type="ECO:0000256" key="11">
    <source>
        <dbReference type="ARBA" id="ARBA00054898"/>
    </source>
</evidence>
<dbReference type="OrthoDB" id="6285196at2759"/>
<feature type="region of interest" description="Disordered" evidence="15">
    <location>
        <begin position="245"/>
        <end position="335"/>
    </location>
</feature>
<dbReference type="SUPFAM" id="SSF47031">
    <property type="entry name" value="Second domain of FERM"/>
    <property type="match status" value="1"/>
</dbReference>
<evidence type="ECO:0000256" key="9">
    <source>
        <dbReference type="ARBA" id="ARBA00023212"/>
    </source>
</evidence>
<dbReference type="Pfam" id="PF00169">
    <property type="entry name" value="PH"/>
    <property type="match status" value="1"/>
</dbReference>
<dbReference type="Gene3D" id="1.25.40.530">
    <property type="entry name" value="MyTH4 domain"/>
    <property type="match status" value="1"/>
</dbReference>
<dbReference type="GO" id="GO:0030864">
    <property type="term" value="C:cortical actin cytoskeleton"/>
    <property type="evidence" value="ECO:0007669"/>
    <property type="project" value="Ensembl"/>
</dbReference>
<dbReference type="Gene3D" id="1.20.80.10">
    <property type="match status" value="1"/>
</dbReference>
<dbReference type="FunFam" id="2.30.29.30:FF:000346">
    <property type="entry name" value="Pleckstrin homology domain-containing family H member 2"/>
    <property type="match status" value="1"/>
</dbReference>
<dbReference type="InterPro" id="IPR000857">
    <property type="entry name" value="MyTH4_dom"/>
</dbReference>
<dbReference type="SMART" id="SM00139">
    <property type="entry name" value="MyTH4"/>
    <property type="match status" value="1"/>
</dbReference>
<dbReference type="FunFam" id="1.20.80.10:FF:000021">
    <property type="entry name" value="pleckstrin homology domain-containing family H member 2"/>
    <property type="match status" value="1"/>
</dbReference>
<evidence type="ECO:0000256" key="10">
    <source>
        <dbReference type="ARBA" id="ARBA00023273"/>
    </source>
</evidence>
<accession>A0A8J8YJR5</accession>
<feature type="compositionally biased region" description="Basic and acidic residues" evidence="15">
    <location>
        <begin position="208"/>
        <end position="232"/>
    </location>
</feature>
<evidence type="ECO:0000256" key="5">
    <source>
        <dbReference type="ARBA" id="ARBA00022490"/>
    </source>
</evidence>
<dbReference type="InterPro" id="IPR014352">
    <property type="entry name" value="FERM/acyl-CoA-bd_prot_sf"/>
</dbReference>
<feature type="compositionally biased region" description="Polar residues" evidence="15">
    <location>
        <begin position="267"/>
        <end position="281"/>
    </location>
</feature>
<dbReference type="CDD" id="cd13206">
    <property type="entry name" value="FERM_C-lobe_PLEKHH1_PLEKHH2"/>
    <property type="match status" value="1"/>
</dbReference>
<evidence type="ECO:0000256" key="1">
    <source>
        <dbReference type="ARBA" id="ARBA00004245"/>
    </source>
</evidence>
<dbReference type="InterPro" id="IPR011993">
    <property type="entry name" value="PH-like_dom_sf"/>
</dbReference>
<dbReference type="FunFam" id="2.30.29.30:FF:000335">
    <property type="entry name" value="Pleckstrin homology domain-containing family H member 2"/>
    <property type="match status" value="1"/>
</dbReference>
<dbReference type="Pfam" id="PF21989">
    <property type="entry name" value="RA_2"/>
    <property type="match status" value="1"/>
</dbReference>
<dbReference type="PROSITE" id="PS50003">
    <property type="entry name" value="PH_DOMAIN"/>
    <property type="match status" value="2"/>
</dbReference>
<dbReference type="InterPro" id="IPR001849">
    <property type="entry name" value="PH_domain"/>
</dbReference>
<evidence type="ECO:0000256" key="14">
    <source>
        <dbReference type="SAM" id="Coils"/>
    </source>
</evidence>
<dbReference type="CDD" id="cd14473">
    <property type="entry name" value="FERM_B-lobe"/>
    <property type="match status" value="1"/>
</dbReference>
<protein>
    <recommendedName>
        <fullName evidence="13">Pleckstrin homology domain-containing family H member 2</fullName>
    </recommendedName>
</protein>
<dbReference type="Pfam" id="PF00373">
    <property type="entry name" value="FERM_M"/>
    <property type="match status" value="1"/>
</dbReference>
<comment type="function">
    <text evidence="11">In the kidney glomerulus may play a role in linking podocyte foot processes to the glomerular basement membrane. May be involved in stabilization of F-actin by attenuating its depolymerization. Can recruit TGFB1I1 from focal adhesions to podocyte lamellipodia.</text>
</comment>
<feature type="compositionally biased region" description="Polar residues" evidence="15">
    <location>
        <begin position="676"/>
        <end position="698"/>
    </location>
</feature>
<dbReference type="InterPro" id="IPR038185">
    <property type="entry name" value="MyTH4_dom_sf"/>
</dbReference>
<evidence type="ECO:0000256" key="3">
    <source>
        <dbReference type="ARBA" id="ARBA00004510"/>
    </source>
</evidence>